<protein>
    <recommendedName>
        <fullName evidence="4">DUF4374 domain-containing protein</fullName>
    </recommendedName>
</protein>
<dbReference type="PATRIC" id="fig|1203610.3.peg.4658"/>
<evidence type="ECO:0000313" key="2">
    <source>
        <dbReference type="EMBL" id="KKB49505.1"/>
    </source>
</evidence>
<reference evidence="2 3" key="1">
    <citation type="submission" date="2013-04" db="EMBL/GenBank/DDBJ databases">
        <title>The Genome Sequence of Parabacteroides gordonii DSM 23371.</title>
        <authorList>
            <consortium name="The Broad Institute Genomics Platform"/>
            <person name="Earl A."/>
            <person name="Ward D."/>
            <person name="Feldgarden M."/>
            <person name="Gevers D."/>
            <person name="Martens E."/>
            <person name="Sakamoto M."/>
            <person name="Benno Y."/>
            <person name="Suzuki N."/>
            <person name="Matsunaga N."/>
            <person name="Koshihara K."/>
            <person name="Seki M."/>
            <person name="Komiya H."/>
            <person name="Walker B."/>
            <person name="Young S."/>
            <person name="Zeng Q."/>
            <person name="Gargeya S."/>
            <person name="Fitzgerald M."/>
            <person name="Haas B."/>
            <person name="Abouelleil A."/>
            <person name="Allen A.W."/>
            <person name="Alvarado L."/>
            <person name="Arachchi H.M."/>
            <person name="Berlin A.M."/>
            <person name="Chapman S.B."/>
            <person name="Gainer-Dewar J."/>
            <person name="Goldberg J."/>
            <person name="Griggs A."/>
            <person name="Gujja S."/>
            <person name="Hansen M."/>
            <person name="Howarth C."/>
            <person name="Imamovic A."/>
            <person name="Ireland A."/>
            <person name="Larimer J."/>
            <person name="McCowan C."/>
            <person name="Murphy C."/>
            <person name="Pearson M."/>
            <person name="Poon T.W."/>
            <person name="Priest M."/>
            <person name="Roberts A."/>
            <person name="Saif S."/>
            <person name="Shea T."/>
            <person name="Sisk P."/>
            <person name="Sykes S."/>
            <person name="Wortman J."/>
            <person name="Nusbaum C."/>
            <person name="Birren B."/>
        </authorList>
    </citation>
    <scope>NUCLEOTIDE SEQUENCE [LARGE SCALE GENOMIC DNA]</scope>
    <source>
        <strain evidence="2 3">MS-1</strain>
    </source>
</reference>
<sequence length="413" mass="45495">MKKRINGVLLLLMSITMLFSACSKDPETKPITTDPEVKVGDILVYTMLMNPGGQTGSGWMQLADGVSPKKLTNKNAVQVGYGMMPVCNGNDVYTFPAFGAQGDENVVTKWGRSGTKLTKTATMPIPLNSVPRHISFVNATKAYLISLIGKLFIFNPQTMELTGEIDLSSYAAPGLAVPMFGSPFVHNGRLYVTLNQTDMTFQPATEPQIELAVINTQTDKVERVIYEKASGIGIGAYTYGQQTFIDEKGDMYLMCTGAYGMNPKYKTGILRIKKGETEFDPTYNWVLNDQTIEGESGKTVWLLQSQYAGNGKMYATMDIPSYWANPTSPNWFTDKSLISVEMDIYNKTVKKLPIPMTSSFGGAVEKYKNLIVFAINGRNDVGFYTHNPATGETSSDAVVKVDGAPAYFHWFEN</sequence>
<dbReference type="STRING" id="1203610.HMPREF1536_04569"/>
<dbReference type="RefSeq" id="WP_013611617.1">
    <property type="nucleotide sequence ID" value="NZ_AUAE01000027.1"/>
</dbReference>
<keyword evidence="1" id="KW-0732">Signal</keyword>
<evidence type="ECO:0000256" key="1">
    <source>
        <dbReference type="SAM" id="SignalP"/>
    </source>
</evidence>
<proteinExistence type="predicted"/>
<dbReference type="InterPro" id="IPR015943">
    <property type="entry name" value="WD40/YVTN_repeat-like_dom_sf"/>
</dbReference>
<feature type="chain" id="PRO_5002488587" description="DUF4374 domain-containing protein" evidence="1">
    <location>
        <begin position="24"/>
        <end position="413"/>
    </location>
</feature>
<evidence type="ECO:0008006" key="4">
    <source>
        <dbReference type="Google" id="ProtNLM"/>
    </source>
</evidence>
<dbReference type="Proteomes" id="UP000033035">
    <property type="component" value="Unassembled WGS sequence"/>
</dbReference>
<dbReference type="EMBL" id="AQHW01000025">
    <property type="protein sequence ID" value="KKB49505.1"/>
    <property type="molecule type" value="Genomic_DNA"/>
</dbReference>
<dbReference type="GeneID" id="69502423"/>
<dbReference type="PROSITE" id="PS51257">
    <property type="entry name" value="PROKAR_LIPOPROTEIN"/>
    <property type="match status" value="1"/>
</dbReference>
<dbReference type="AlphaFoldDB" id="A0A0F5IW95"/>
<dbReference type="Gene3D" id="2.130.10.10">
    <property type="entry name" value="YVTN repeat-like/Quinoprotein amine dehydrogenase"/>
    <property type="match status" value="1"/>
</dbReference>
<comment type="caution">
    <text evidence="2">The sequence shown here is derived from an EMBL/GenBank/DDBJ whole genome shotgun (WGS) entry which is preliminary data.</text>
</comment>
<name>A0A0F5IW95_9BACT</name>
<gene>
    <name evidence="2" type="ORF">HMPREF1536_04569</name>
</gene>
<dbReference type="HOGENOM" id="CLU_055276_1_0_10"/>
<accession>A0A0F5IW95</accession>
<feature type="signal peptide" evidence="1">
    <location>
        <begin position="1"/>
        <end position="23"/>
    </location>
</feature>
<keyword evidence="3" id="KW-1185">Reference proteome</keyword>
<dbReference type="SUPFAM" id="SSF75011">
    <property type="entry name" value="3-carboxy-cis,cis-mucoante lactonizing enzyme"/>
    <property type="match status" value="1"/>
</dbReference>
<organism evidence="2 3">
    <name type="scientific">Parabacteroides gordonii MS-1 = DSM 23371</name>
    <dbReference type="NCBI Taxonomy" id="1203610"/>
    <lineage>
        <taxon>Bacteria</taxon>
        <taxon>Pseudomonadati</taxon>
        <taxon>Bacteroidota</taxon>
        <taxon>Bacteroidia</taxon>
        <taxon>Bacteroidales</taxon>
        <taxon>Tannerellaceae</taxon>
        <taxon>Parabacteroides</taxon>
    </lineage>
</organism>
<evidence type="ECO:0000313" key="3">
    <source>
        <dbReference type="Proteomes" id="UP000033035"/>
    </source>
</evidence>